<keyword evidence="2" id="KW-1185">Reference proteome</keyword>
<accession>A0ABR9ZRM4</accession>
<sequence>MEILAILLDNKDFRISQAISGDERYVSTLDKANNIITSERYSISKGTLQASAVVDLKAETITDKRTSMAASTRSVVASKYTQSTYSYEYTDDDPK</sequence>
<proteinExistence type="predicted"/>
<gene>
    <name evidence="1" type="ORF">ISU02_08230</name>
</gene>
<dbReference type="EMBL" id="JADKNH010000004">
    <property type="protein sequence ID" value="MBF4693104.1"/>
    <property type="molecule type" value="Genomic_DNA"/>
</dbReference>
<comment type="caution">
    <text evidence="1">The sequence shown here is derived from an EMBL/GenBank/DDBJ whole genome shotgun (WGS) entry which is preliminary data.</text>
</comment>
<name>A0ABR9ZRM4_9FIRM</name>
<dbReference type="Proteomes" id="UP000614200">
    <property type="component" value="Unassembled WGS sequence"/>
</dbReference>
<evidence type="ECO:0000313" key="1">
    <source>
        <dbReference type="EMBL" id="MBF4693104.1"/>
    </source>
</evidence>
<organism evidence="1 2">
    <name type="scientific">Fusibacter ferrireducens</name>
    <dbReference type="NCBI Taxonomy" id="2785058"/>
    <lineage>
        <taxon>Bacteria</taxon>
        <taxon>Bacillati</taxon>
        <taxon>Bacillota</taxon>
        <taxon>Clostridia</taxon>
        <taxon>Eubacteriales</taxon>
        <taxon>Eubacteriales Family XII. Incertae Sedis</taxon>
        <taxon>Fusibacter</taxon>
    </lineage>
</organism>
<dbReference type="RefSeq" id="WP_194701334.1">
    <property type="nucleotide sequence ID" value="NZ_JADKNH010000004.1"/>
</dbReference>
<reference evidence="1 2" key="1">
    <citation type="submission" date="2020-11" db="EMBL/GenBank/DDBJ databases">
        <title>Fusibacter basophilias sp. nov.</title>
        <authorList>
            <person name="Qiu D."/>
        </authorList>
    </citation>
    <scope>NUCLEOTIDE SEQUENCE [LARGE SCALE GENOMIC DNA]</scope>
    <source>
        <strain evidence="1 2">Q10-2</strain>
    </source>
</reference>
<evidence type="ECO:0000313" key="2">
    <source>
        <dbReference type="Proteomes" id="UP000614200"/>
    </source>
</evidence>
<protein>
    <submittedName>
        <fullName evidence="1">Uncharacterized protein</fullName>
    </submittedName>
</protein>